<evidence type="ECO:0000256" key="4">
    <source>
        <dbReference type="ARBA" id="ARBA00023136"/>
    </source>
</evidence>
<dbReference type="Gene3D" id="1.25.40.390">
    <property type="match status" value="1"/>
</dbReference>
<protein>
    <submittedName>
        <fullName evidence="9">Glycan metabolism protein RagB</fullName>
    </submittedName>
</protein>
<dbReference type="SUPFAM" id="SSF48452">
    <property type="entry name" value="TPR-like"/>
    <property type="match status" value="1"/>
</dbReference>
<evidence type="ECO:0000259" key="8">
    <source>
        <dbReference type="Pfam" id="PF14322"/>
    </source>
</evidence>
<feature type="domain" description="SusD-like N-terminal" evidence="8">
    <location>
        <begin position="103"/>
        <end position="233"/>
    </location>
</feature>
<evidence type="ECO:0000313" key="10">
    <source>
        <dbReference type="Proteomes" id="UP001319045"/>
    </source>
</evidence>
<keyword evidence="10" id="KW-1185">Reference proteome</keyword>
<reference evidence="9 10" key="1">
    <citation type="journal article" date="2022" name="Int. J. Syst. Evol. Microbiol.">
        <title>Prevotella herbatica sp. nov., a plant polysaccharide-decomposing anaerobic bacterium isolated from a methanogenic reactor.</title>
        <authorList>
            <person name="Uek A."/>
            <person name="Tonouchi A."/>
            <person name="Kaku N."/>
            <person name="Ueki K."/>
        </authorList>
    </citation>
    <scope>NUCLEOTIDE SEQUENCE [LARGE SCALE GENOMIC DNA]</scope>
    <source>
        <strain evidence="9 10">WR041</strain>
    </source>
</reference>
<sequence>MKLKYIFLVSAISLLFAGCNENSFLDNPPQATLSNGTMTSADGVDLLINAAYAALGGPGGQSNSVWIYPTTNWSYGEVRSDDAYKGGGGVGDVNEIHKMETFDVDATNGNLDGKWYQLYCSVQRCNSALRVLDNSTDGQIENRNIRIAEMKVLRAHFYFEMSRLFNKIPYFDENVANNSIYKTISNNQYTRDEILGKLAQEMLDAAAVLPESQSEVGRVNKYIAYAYAAKIKLYQAYKQDETTHAVISVDKTLMKDVVDLCDKLINSGKYDLLSDFQGLDLIANENGKESVFAIQYSMNDGTINGGRINWSNLLNSPGGGSPYGGDGFFLPSQDLVNAYQTDANGLPDFTYQSKSDYSKVTDNGDNTYSLSNVTPSVDPRLDFVVGRPNISWKTYMKTPCNGWVRDKGTYGYNCTKRFWVSPESPDMMQGWPWGASQMNWQIIRYADVLLWKAEALIEIGSDLTTARALINKVRERAKNSSYVKDFTDKSKNAANYSIGLYAADNWTQDYARKALRTEMRLETAMEGERFFDLVRWGIADKVMNNFLTVEKSKRIYYANSKFTAGKDEYLAIPNNQYGFSGGIYVQNPGYAAFK</sequence>
<proteinExistence type="inferred from homology"/>
<accession>A0ABM7NY81</accession>
<keyword evidence="5" id="KW-0998">Cell outer membrane</keyword>
<feature type="chain" id="PRO_5045232765" evidence="6">
    <location>
        <begin position="18"/>
        <end position="594"/>
    </location>
</feature>
<dbReference type="RefSeq" id="WP_207153080.1">
    <property type="nucleotide sequence ID" value="NZ_AP024484.1"/>
</dbReference>
<dbReference type="InterPro" id="IPR011990">
    <property type="entry name" value="TPR-like_helical_dom_sf"/>
</dbReference>
<evidence type="ECO:0000256" key="6">
    <source>
        <dbReference type="SAM" id="SignalP"/>
    </source>
</evidence>
<organism evidence="9 10">
    <name type="scientific">Prevotella herbatica</name>
    <dbReference type="NCBI Taxonomy" id="2801997"/>
    <lineage>
        <taxon>Bacteria</taxon>
        <taxon>Pseudomonadati</taxon>
        <taxon>Bacteroidota</taxon>
        <taxon>Bacteroidia</taxon>
        <taxon>Bacteroidales</taxon>
        <taxon>Prevotellaceae</taxon>
        <taxon>Prevotella</taxon>
    </lineage>
</organism>
<gene>
    <name evidence="9" type="ORF">prwr041_13180</name>
</gene>
<evidence type="ECO:0000256" key="5">
    <source>
        <dbReference type="ARBA" id="ARBA00023237"/>
    </source>
</evidence>
<keyword evidence="4" id="KW-0472">Membrane</keyword>
<evidence type="ECO:0000259" key="7">
    <source>
        <dbReference type="Pfam" id="PF07980"/>
    </source>
</evidence>
<keyword evidence="3 6" id="KW-0732">Signal</keyword>
<dbReference type="Proteomes" id="UP001319045">
    <property type="component" value="Chromosome"/>
</dbReference>
<evidence type="ECO:0000313" key="9">
    <source>
        <dbReference type="EMBL" id="BCS85425.1"/>
    </source>
</evidence>
<evidence type="ECO:0000256" key="2">
    <source>
        <dbReference type="ARBA" id="ARBA00006275"/>
    </source>
</evidence>
<comment type="similarity">
    <text evidence="2">Belongs to the SusD family.</text>
</comment>
<feature type="signal peptide" evidence="6">
    <location>
        <begin position="1"/>
        <end position="17"/>
    </location>
</feature>
<dbReference type="InterPro" id="IPR012944">
    <property type="entry name" value="SusD_RagB_dom"/>
</dbReference>
<comment type="subcellular location">
    <subcellularLocation>
        <location evidence="1">Cell outer membrane</location>
    </subcellularLocation>
</comment>
<dbReference type="Pfam" id="PF14322">
    <property type="entry name" value="SusD-like_3"/>
    <property type="match status" value="1"/>
</dbReference>
<dbReference type="EMBL" id="AP024484">
    <property type="protein sequence ID" value="BCS85425.1"/>
    <property type="molecule type" value="Genomic_DNA"/>
</dbReference>
<evidence type="ECO:0000256" key="1">
    <source>
        <dbReference type="ARBA" id="ARBA00004442"/>
    </source>
</evidence>
<dbReference type="InterPro" id="IPR033985">
    <property type="entry name" value="SusD-like_N"/>
</dbReference>
<evidence type="ECO:0000256" key="3">
    <source>
        <dbReference type="ARBA" id="ARBA00022729"/>
    </source>
</evidence>
<dbReference type="Pfam" id="PF07980">
    <property type="entry name" value="SusD_RagB"/>
    <property type="match status" value="1"/>
</dbReference>
<feature type="domain" description="RagB/SusD" evidence="7">
    <location>
        <begin position="288"/>
        <end position="590"/>
    </location>
</feature>
<dbReference type="PROSITE" id="PS51257">
    <property type="entry name" value="PROKAR_LIPOPROTEIN"/>
    <property type="match status" value="1"/>
</dbReference>
<name>A0ABM7NY81_9BACT</name>